<accession>A0A495IK26</accession>
<dbReference type="AlphaFoldDB" id="A0A495IK26"/>
<dbReference type="Proteomes" id="UP000280008">
    <property type="component" value="Unassembled WGS sequence"/>
</dbReference>
<comment type="caution">
    <text evidence="1">The sequence shown here is derived from an EMBL/GenBank/DDBJ whole genome shotgun (WGS) entry which is preliminary data.</text>
</comment>
<sequence>MTAELVPELPDLHVRDQDRDDLFRAIEYTVGMAVGVPSLDDAEQKVELIRELEKVFSEHFRGPHGEVRYADAYRYLAVANGLFTRASIRTARAKPGLSEADIMMAAGLDLGMRFQSF</sequence>
<dbReference type="EMBL" id="RBKS01000001">
    <property type="protein sequence ID" value="RKR76362.1"/>
    <property type="molecule type" value="Genomic_DNA"/>
</dbReference>
<proteinExistence type="predicted"/>
<evidence type="ECO:0000313" key="2">
    <source>
        <dbReference type="Proteomes" id="UP000280008"/>
    </source>
</evidence>
<name>A0A495IK26_9MICO</name>
<protein>
    <submittedName>
        <fullName evidence="1">Uncharacterized protein</fullName>
    </submittedName>
</protein>
<gene>
    <name evidence="1" type="ORF">C8E83_3532</name>
</gene>
<evidence type="ECO:0000313" key="1">
    <source>
        <dbReference type="EMBL" id="RKR76362.1"/>
    </source>
</evidence>
<organism evidence="1 2">
    <name type="scientific">Frondihabitans australicus</name>
    <dbReference type="NCBI Taxonomy" id="386892"/>
    <lineage>
        <taxon>Bacteria</taxon>
        <taxon>Bacillati</taxon>
        <taxon>Actinomycetota</taxon>
        <taxon>Actinomycetes</taxon>
        <taxon>Micrococcales</taxon>
        <taxon>Microbacteriaceae</taxon>
        <taxon>Frondihabitans</taxon>
    </lineage>
</organism>
<dbReference type="RefSeq" id="WP_121371342.1">
    <property type="nucleotide sequence ID" value="NZ_RBKS01000001.1"/>
</dbReference>
<keyword evidence="2" id="KW-1185">Reference proteome</keyword>
<reference evidence="1 2" key="1">
    <citation type="submission" date="2018-10" db="EMBL/GenBank/DDBJ databases">
        <title>Sequencing the genomes of 1000 actinobacteria strains.</title>
        <authorList>
            <person name="Klenk H.-P."/>
        </authorList>
    </citation>
    <scope>NUCLEOTIDE SEQUENCE [LARGE SCALE GENOMIC DNA]</scope>
    <source>
        <strain evidence="1 2">DSM 17894</strain>
    </source>
</reference>